<dbReference type="Proteomes" id="UP000286990">
    <property type="component" value="Unassembled WGS sequence"/>
</dbReference>
<reference evidence="3" key="2">
    <citation type="submission" date="2018-12" db="EMBL/GenBank/DDBJ databases">
        <title>Maribacter lutimaris sp. nov., isolated from marine sediment.</title>
        <authorList>
            <person name="Kim K.K."/>
        </authorList>
    </citation>
    <scope>NUCLEOTIDE SEQUENCE [LARGE SCALE GENOMIC DNA]</scope>
    <source>
        <strain evidence="3">PoM-212</strain>
    </source>
</reference>
<dbReference type="EMBL" id="QUSX01000002">
    <property type="protein sequence ID" value="RRQ48047.1"/>
    <property type="molecule type" value="Genomic_DNA"/>
</dbReference>
<dbReference type="OrthoDB" id="9790409at2"/>
<evidence type="ECO:0000256" key="1">
    <source>
        <dbReference type="SAM" id="Phobius"/>
    </source>
</evidence>
<feature type="transmembrane region" description="Helical" evidence="1">
    <location>
        <begin position="38"/>
        <end position="57"/>
    </location>
</feature>
<dbReference type="AlphaFoldDB" id="A0A3R8Q1S7"/>
<organism evidence="2 3">
    <name type="scientific">Maribacter algicola</name>
    <dbReference type="NCBI Taxonomy" id="2498892"/>
    <lineage>
        <taxon>Bacteria</taxon>
        <taxon>Pseudomonadati</taxon>
        <taxon>Bacteroidota</taxon>
        <taxon>Flavobacteriia</taxon>
        <taxon>Flavobacteriales</taxon>
        <taxon>Flavobacteriaceae</taxon>
        <taxon>Maribacter</taxon>
    </lineage>
</organism>
<evidence type="ECO:0000313" key="2">
    <source>
        <dbReference type="EMBL" id="RRQ48047.1"/>
    </source>
</evidence>
<gene>
    <name evidence="2" type="ORF">DZC72_09960</name>
</gene>
<feature type="transmembrane region" description="Helical" evidence="1">
    <location>
        <begin position="78"/>
        <end position="96"/>
    </location>
</feature>
<dbReference type="InterPro" id="IPR046513">
    <property type="entry name" value="DUF6691"/>
</dbReference>
<comment type="caution">
    <text evidence="2">The sequence shown here is derived from an EMBL/GenBank/DDBJ whole genome shotgun (WGS) entry which is preliminary data.</text>
</comment>
<reference evidence="3" key="1">
    <citation type="submission" date="2018-08" db="EMBL/GenBank/DDBJ databases">
        <authorList>
            <person name="Khan S.A."/>
            <person name="J S.E."/>
        </authorList>
    </citation>
    <scope>NUCLEOTIDE SEQUENCE [LARGE SCALE GENOMIC DNA]</scope>
    <source>
        <strain evidence="3">PoM-212</strain>
    </source>
</reference>
<protein>
    <submittedName>
        <fullName evidence="2">YeeE/YedE family protein</fullName>
    </submittedName>
</protein>
<proteinExistence type="predicted"/>
<keyword evidence="1" id="KW-0472">Membrane</keyword>
<dbReference type="Pfam" id="PF20398">
    <property type="entry name" value="DUF6691"/>
    <property type="match status" value="1"/>
</dbReference>
<evidence type="ECO:0000313" key="3">
    <source>
        <dbReference type="Proteomes" id="UP000286990"/>
    </source>
</evidence>
<keyword evidence="3" id="KW-1185">Reference proteome</keyword>
<keyword evidence="1" id="KW-1133">Transmembrane helix</keyword>
<keyword evidence="1" id="KW-0812">Transmembrane</keyword>
<accession>A0A3R8Q1S7</accession>
<feature type="transmembrane region" description="Helical" evidence="1">
    <location>
        <begin position="108"/>
        <end position="131"/>
    </location>
</feature>
<name>A0A3R8Q1S7_9FLAO</name>
<dbReference type="RefSeq" id="WP_125222770.1">
    <property type="nucleotide sequence ID" value="NZ_QUSX01000002.1"/>
</dbReference>
<sequence length="137" mass="15227">MRTVSYLLIGIVFGITMFKSEAASWFRIYEMFKFESFHMYGIIGSTVIIGIVLVQLIKRVPIKSFYGETIQIPPKAKSFSRYMFGGILFGLGWALAGACPGPMFTLVGVGYVPIIVVIIASIFGTFLYGLIKDKLPH</sequence>